<dbReference type="InterPro" id="IPR013126">
    <property type="entry name" value="Hsp_70_fam"/>
</dbReference>
<dbReference type="EMBL" id="CALNXK010000015">
    <property type="protein sequence ID" value="CAH3046947.1"/>
    <property type="molecule type" value="Genomic_DNA"/>
</dbReference>
<dbReference type="Gene3D" id="3.30.420.40">
    <property type="match status" value="2"/>
</dbReference>
<dbReference type="InterPro" id="IPR043129">
    <property type="entry name" value="ATPase_NBD"/>
</dbReference>
<evidence type="ECO:0000256" key="1">
    <source>
        <dbReference type="ARBA" id="ARBA00007381"/>
    </source>
</evidence>
<accession>A0ABN8NCY2</accession>
<keyword evidence="5" id="KW-1185">Reference proteome</keyword>
<sequence>MASEVLYSPKTSYVAVVAIDFGTTYSGFAFSFLKDHGTKSIFINREWINEQGIRTSKTPTSLLLKPDQSFDSFGYKAVEKYAQLQDQSSEKRYYFFQHFKMALHNDETVNVHTSIKAANGQRVKALDVFSHSIKFLKDEALKVLCERTGDTYFSVSDIQWVLTVPAIWTPVAKQFMREAAYEAGLGSSDKPEQIMIALEPEAAALSCLEKNLDAFRSETGSGSVYGLLAQPDTHYMVVDIGGGTLDVTVHELQTDGSIKEVSKVSGGPHGGIRVNQQFESLLEKLFGEQNVGKYRHEYPSDWLNLKNDFEAKKRGDRMLDSELMTNIRLPRSFVSLASNNQTRAMHNYGSSNVTLKNGEYLALSSKMMKKLFEPTVELIKDHLKNLLQQPKLSKVKIMLLVGGFADSALLQQGIKSAFSGRIKVLVPNNASIAVVQGAVLFGKKPGRITERVVSTTYGAGYSSNFIPGVHPEEKKFIVDGVEKCNNLFELFVREDATVRFGQKITSIYNPLRADNTEIRFNFYSTTDPDSMFVTDPGMRKLGSVTVLSPDTWRGKDRKIEVSMEFGGTEITARARDVSSGNMAQTAIDFLHN</sequence>
<keyword evidence="3" id="KW-0067">ATP-binding</keyword>
<dbReference type="SUPFAM" id="SSF53067">
    <property type="entry name" value="Actin-like ATPase domain"/>
    <property type="match status" value="2"/>
</dbReference>
<comment type="similarity">
    <text evidence="1">Belongs to the heat shock protein 70 family.</text>
</comment>
<dbReference type="PANTHER" id="PTHR14187">
    <property type="entry name" value="ALPHA KINASE/ELONGATION FACTOR 2 KINASE"/>
    <property type="match status" value="1"/>
</dbReference>
<protein>
    <recommendedName>
        <fullName evidence="6">Heat shock 70 kDa protein 12A</fullName>
    </recommendedName>
</protein>
<dbReference type="Pfam" id="PF00012">
    <property type="entry name" value="HSP70"/>
    <property type="match status" value="1"/>
</dbReference>
<evidence type="ECO:0000313" key="5">
    <source>
        <dbReference type="Proteomes" id="UP001159405"/>
    </source>
</evidence>
<evidence type="ECO:0000313" key="4">
    <source>
        <dbReference type="EMBL" id="CAH3046947.1"/>
    </source>
</evidence>
<evidence type="ECO:0000256" key="3">
    <source>
        <dbReference type="ARBA" id="ARBA00022840"/>
    </source>
</evidence>
<proteinExistence type="inferred from homology"/>
<dbReference type="CDD" id="cd10229">
    <property type="entry name" value="ASKHA_NBD_HSP70_HSPA12"/>
    <property type="match status" value="1"/>
</dbReference>
<reference evidence="4 5" key="1">
    <citation type="submission" date="2022-05" db="EMBL/GenBank/DDBJ databases">
        <authorList>
            <consortium name="Genoscope - CEA"/>
            <person name="William W."/>
        </authorList>
    </citation>
    <scope>NUCLEOTIDE SEQUENCE [LARGE SCALE GENOMIC DNA]</scope>
</reference>
<keyword evidence="2" id="KW-0547">Nucleotide-binding</keyword>
<dbReference type="PANTHER" id="PTHR14187:SF5">
    <property type="entry name" value="HEAT SHOCK 70 KDA PROTEIN 12A"/>
    <property type="match status" value="1"/>
</dbReference>
<evidence type="ECO:0008006" key="6">
    <source>
        <dbReference type="Google" id="ProtNLM"/>
    </source>
</evidence>
<name>A0ABN8NCY2_9CNID</name>
<comment type="caution">
    <text evidence="4">The sequence shown here is derived from an EMBL/GenBank/DDBJ whole genome shotgun (WGS) entry which is preliminary data.</text>
</comment>
<gene>
    <name evidence="4" type="ORF">PLOB_00009917</name>
</gene>
<organism evidence="4 5">
    <name type="scientific">Porites lobata</name>
    <dbReference type="NCBI Taxonomy" id="104759"/>
    <lineage>
        <taxon>Eukaryota</taxon>
        <taxon>Metazoa</taxon>
        <taxon>Cnidaria</taxon>
        <taxon>Anthozoa</taxon>
        <taxon>Hexacorallia</taxon>
        <taxon>Scleractinia</taxon>
        <taxon>Fungiina</taxon>
        <taxon>Poritidae</taxon>
        <taxon>Porites</taxon>
    </lineage>
</organism>
<evidence type="ECO:0000256" key="2">
    <source>
        <dbReference type="ARBA" id="ARBA00022741"/>
    </source>
</evidence>
<dbReference type="Proteomes" id="UP001159405">
    <property type="component" value="Unassembled WGS sequence"/>
</dbReference>